<evidence type="ECO:0000256" key="8">
    <source>
        <dbReference type="ARBA" id="ARBA00022824"/>
    </source>
</evidence>
<reference evidence="14" key="1">
    <citation type="journal article" date="2014" name="Genome Announc.">
        <title>De novo whole-genome sequence and genome annotation of Lichtheimia ramosa.</title>
        <authorList>
            <person name="Linde J."/>
            <person name="Schwartze V."/>
            <person name="Binder U."/>
            <person name="Lass-Florl C."/>
            <person name="Voigt K."/>
            <person name="Horn F."/>
        </authorList>
    </citation>
    <scope>NUCLEOTIDE SEQUENCE</scope>
    <source>
        <strain evidence="14">JMRC FSU:6197</strain>
    </source>
</reference>
<evidence type="ECO:0000256" key="13">
    <source>
        <dbReference type="SAM" id="MobiDB-lite"/>
    </source>
</evidence>
<dbReference type="InterPro" id="IPR036424">
    <property type="entry name" value="UPP_synth-like_sf"/>
</dbReference>
<evidence type="ECO:0000256" key="4">
    <source>
        <dbReference type="ARBA" id="ARBA00005432"/>
    </source>
</evidence>
<dbReference type="PANTHER" id="PTHR21528:SF0">
    <property type="entry name" value="DEHYDRODOLICHYL DIPHOSPHATE SYNTHASE COMPLEX SUBUNIT NUS1"/>
    <property type="match status" value="1"/>
</dbReference>
<comment type="pathway">
    <text evidence="3">Protein modification; protein glycosylation.</text>
</comment>
<proteinExistence type="inferred from homology"/>
<dbReference type="EMBL" id="LK023324">
    <property type="protein sequence ID" value="CDS07943.1"/>
    <property type="molecule type" value="Genomic_DNA"/>
</dbReference>
<evidence type="ECO:0000256" key="10">
    <source>
        <dbReference type="ARBA" id="ARBA00022989"/>
    </source>
</evidence>
<gene>
    <name evidence="14" type="ORF">LRAMOSA01892</name>
</gene>
<evidence type="ECO:0000256" key="1">
    <source>
        <dbReference type="ARBA" id="ARBA00001946"/>
    </source>
</evidence>
<evidence type="ECO:0000256" key="12">
    <source>
        <dbReference type="ARBA" id="ARBA00047353"/>
    </source>
</evidence>
<keyword evidence="7" id="KW-0812">Transmembrane</keyword>
<dbReference type="PANTHER" id="PTHR21528">
    <property type="entry name" value="DEHYDRODOLICHYL DIPHOSPHATE SYNTHASE COMPLEX SUBUNIT NUS1"/>
    <property type="match status" value="1"/>
</dbReference>
<dbReference type="GO" id="GO:1904423">
    <property type="term" value="C:dehydrodolichyl diphosphate synthase complex"/>
    <property type="evidence" value="ECO:0007669"/>
    <property type="project" value="InterPro"/>
</dbReference>
<protein>
    <recommendedName>
        <fullName evidence="5">ditrans,polycis-polyprenyl diphosphate synthase [(2E,6E)-farnesyldiphosphate specific]</fullName>
        <ecNumber evidence="5">2.5.1.87</ecNumber>
    </recommendedName>
</protein>
<dbReference type="EC" id="2.5.1.87" evidence="5"/>
<comment type="similarity">
    <text evidence="4">Belongs to the UPP synthase family.</text>
</comment>
<dbReference type="InterPro" id="IPR038887">
    <property type="entry name" value="Nus1/NgBR"/>
</dbReference>
<evidence type="ECO:0000256" key="11">
    <source>
        <dbReference type="ARBA" id="ARBA00023136"/>
    </source>
</evidence>
<comment type="catalytic activity">
    <reaction evidence="12">
        <text>n isopentenyl diphosphate + (2E,6E)-farnesyl diphosphate = a di-trans,poly-cis-polyprenyl diphosphate + n diphosphate</text>
        <dbReference type="Rhea" id="RHEA:53008"/>
        <dbReference type="Rhea" id="RHEA-COMP:19494"/>
        <dbReference type="ChEBI" id="CHEBI:33019"/>
        <dbReference type="ChEBI" id="CHEBI:128769"/>
        <dbReference type="ChEBI" id="CHEBI:136960"/>
        <dbReference type="ChEBI" id="CHEBI:175763"/>
        <dbReference type="EC" id="2.5.1.87"/>
    </reaction>
</comment>
<evidence type="ECO:0000256" key="3">
    <source>
        <dbReference type="ARBA" id="ARBA00004922"/>
    </source>
</evidence>
<dbReference type="SUPFAM" id="SSF64005">
    <property type="entry name" value="Undecaprenyl diphosphate synthase"/>
    <property type="match status" value="1"/>
</dbReference>
<evidence type="ECO:0000256" key="6">
    <source>
        <dbReference type="ARBA" id="ARBA00022679"/>
    </source>
</evidence>
<dbReference type="GO" id="GO:0045547">
    <property type="term" value="F:ditrans,polycis-polyprenyl diphosphate synthase [(2E,6E)-farnesyl diphosphate specific] activity"/>
    <property type="evidence" value="ECO:0007669"/>
    <property type="project" value="UniProtKB-EC"/>
</dbReference>
<keyword evidence="11" id="KW-0472">Membrane</keyword>
<feature type="region of interest" description="Disordered" evidence="13">
    <location>
        <begin position="1"/>
        <end position="22"/>
    </location>
</feature>
<organism evidence="14">
    <name type="scientific">Lichtheimia ramosa</name>
    <dbReference type="NCBI Taxonomy" id="688394"/>
    <lineage>
        <taxon>Eukaryota</taxon>
        <taxon>Fungi</taxon>
        <taxon>Fungi incertae sedis</taxon>
        <taxon>Mucoromycota</taxon>
        <taxon>Mucoromycotina</taxon>
        <taxon>Mucoromycetes</taxon>
        <taxon>Mucorales</taxon>
        <taxon>Lichtheimiaceae</taxon>
        <taxon>Lichtheimia</taxon>
    </lineage>
</organism>
<sequence length="305" mass="34583">MTFTTTTVAHLSPSPRQPPAQSFTCAEKPKIQLKSNLPSPQDLPSKTTPRHKALYSTLLDGLCHLILYTLQLGYLLYIACRSLYRKTEHVIRQCLDTSDRLVAIHKDKARLTKIPKHLAILVSGELEERDFADWEDLVNDICLTSCWAWEFGIQELSVYDPSGILKSMGVDVYKRQSTMLHKWIRSSPSSAPALKFNILSANDGYSSLVQATQNITKHLMATGGSSDDIDIAMVDQFVHENGPSDPDLMLVCSGLPHCYISLDGFHPWHIRLTEFINNNDYHRLDYPLLARSLYQYSKVDQRFGR</sequence>
<evidence type="ECO:0000256" key="5">
    <source>
        <dbReference type="ARBA" id="ARBA00012596"/>
    </source>
</evidence>
<dbReference type="GO" id="GO:0005789">
    <property type="term" value="C:endoplasmic reticulum membrane"/>
    <property type="evidence" value="ECO:0007669"/>
    <property type="project" value="UniProtKB-SubCell"/>
</dbReference>
<evidence type="ECO:0000256" key="7">
    <source>
        <dbReference type="ARBA" id="ARBA00022692"/>
    </source>
</evidence>
<keyword evidence="8" id="KW-0256">Endoplasmic reticulum</keyword>
<dbReference type="UniPathway" id="UPA00378"/>
<dbReference type="AlphaFoldDB" id="A0A077WLA4"/>
<comment type="subcellular location">
    <subcellularLocation>
        <location evidence="2">Endoplasmic reticulum membrane</location>
    </subcellularLocation>
</comment>
<accession>A0A077WLA4</accession>
<keyword evidence="6" id="KW-0808">Transferase</keyword>
<dbReference type="Gene3D" id="3.40.1180.10">
    <property type="entry name" value="Decaprenyl diphosphate synthase-like"/>
    <property type="match status" value="1"/>
</dbReference>
<name>A0A077WLA4_9FUNG</name>
<dbReference type="OrthoDB" id="19639at2759"/>
<keyword evidence="9" id="KW-0460">Magnesium</keyword>
<evidence type="ECO:0000256" key="2">
    <source>
        <dbReference type="ARBA" id="ARBA00004586"/>
    </source>
</evidence>
<keyword evidence="10" id="KW-1133">Transmembrane helix</keyword>
<evidence type="ECO:0000256" key="9">
    <source>
        <dbReference type="ARBA" id="ARBA00022842"/>
    </source>
</evidence>
<evidence type="ECO:0000313" key="14">
    <source>
        <dbReference type="EMBL" id="CDS07943.1"/>
    </source>
</evidence>
<comment type="cofactor">
    <cofactor evidence="1">
        <name>Mg(2+)</name>
        <dbReference type="ChEBI" id="CHEBI:18420"/>
    </cofactor>
</comment>